<organism evidence="1 2">
    <name type="scientific">Mytilus coruscus</name>
    <name type="common">Sea mussel</name>
    <dbReference type="NCBI Taxonomy" id="42192"/>
    <lineage>
        <taxon>Eukaryota</taxon>
        <taxon>Metazoa</taxon>
        <taxon>Spiralia</taxon>
        <taxon>Lophotrochozoa</taxon>
        <taxon>Mollusca</taxon>
        <taxon>Bivalvia</taxon>
        <taxon>Autobranchia</taxon>
        <taxon>Pteriomorphia</taxon>
        <taxon>Mytilida</taxon>
        <taxon>Mytiloidea</taxon>
        <taxon>Mytilidae</taxon>
        <taxon>Mytilinae</taxon>
        <taxon>Mytilus</taxon>
    </lineage>
</organism>
<protein>
    <recommendedName>
        <fullName evidence="3">C2H2-type domain-containing protein</fullName>
    </recommendedName>
</protein>
<accession>A0A6J8AYT6</accession>
<keyword evidence="2" id="KW-1185">Reference proteome</keyword>
<evidence type="ECO:0000313" key="2">
    <source>
        <dbReference type="Proteomes" id="UP000507470"/>
    </source>
</evidence>
<gene>
    <name evidence="1" type="ORF">MCOR_13116</name>
</gene>
<reference evidence="1 2" key="1">
    <citation type="submission" date="2020-06" db="EMBL/GenBank/DDBJ databases">
        <authorList>
            <person name="Li R."/>
            <person name="Bekaert M."/>
        </authorList>
    </citation>
    <scope>NUCLEOTIDE SEQUENCE [LARGE SCALE GENOMIC DNA]</scope>
    <source>
        <strain evidence="2">wild</strain>
    </source>
</reference>
<proteinExistence type="predicted"/>
<dbReference type="EMBL" id="CACVKT020002189">
    <property type="protein sequence ID" value="CAC5376474.1"/>
    <property type="molecule type" value="Genomic_DNA"/>
</dbReference>
<dbReference type="Proteomes" id="UP000507470">
    <property type="component" value="Unassembled WGS sequence"/>
</dbReference>
<sequence length="294" mass="34227">MHEIDLYTTNKNNSHYCYINNINRLLSRATGKGRARKFCRYCFRPFTTANAINKHVKYFSKHGAQHVEFPVGGSGEDLVEFDDFSKQMMVPFVVYCDMEAFSKKLDTVLPDPAISYTCVMSKFEACSYGYQVVCVDDRYTKPPVIYRVPDVAKHLIEKLLQEELRIQKILERIEPMRMSSTDELQFQNSTHCFICGDQFSHRTGKCDLQFPREIHDMMSDYPLAPETKPVSDDMLSPFSQKLWTKLNPKNGVQLEAKSRFKTSKLLCTLENKEHYVCHVKTCNYTSNWVRDSRN</sequence>
<dbReference type="PANTHER" id="PTHR31511:SF12">
    <property type="entry name" value="RHO TERMINATION FACTOR N-TERMINAL DOMAIN-CONTAINING PROTEIN"/>
    <property type="match status" value="1"/>
</dbReference>
<dbReference type="PANTHER" id="PTHR31511">
    <property type="entry name" value="PROTEIN CBG23764"/>
    <property type="match status" value="1"/>
</dbReference>
<evidence type="ECO:0000313" key="1">
    <source>
        <dbReference type="EMBL" id="CAC5376474.1"/>
    </source>
</evidence>
<dbReference type="OrthoDB" id="5983120at2759"/>
<name>A0A6J8AYT6_MYTCO</name>
<dbReference type="AlphaFoldDB" id="A0A6J8AYT6"/>
<evidence type="ECO:0008006" key="3">
    <source>
        <dbReference type="Google" id="ProtNLM"/>
    </source>
</evidence>